<comment type="caution">
    <text evidence="2">The sequence shown here is derived from an EMBL/GenBank/DDBJ whole genome shotgun (WGS) entry which is preliminary data.</text>
</comment>
<name>A0AAD6QSN3_9ROSI</name>
<organism evidence="2 3">
    <name type="scientific">Populus alba x Populus x berolinensis</name>
    <dbReference type="NCBI Taxonomy" id="444605"/>
    <lineage>
        <taxon>Eukaryota</taxon>
        <taxon>Viridiplantae</taxon>
        <taxon>Streptophyta</taxon>
        <taxon>Embryophyta</taxon>
        <taxon>Tracheophyta</taxon>
        <taxon>Spermatophyta</taxon>
        <taxon>Magnoliopsida</taxon>
        <taxon>eudicotyledons</taxon>
        <taxon>Gunneridae</taxon>
        <taxon>Pentapetalae</taxon>
        <taxon>rosids</taxon>
        <taxon>fabids</taxon>
        <taxon>Malpighiales</taxon>
        <taxon>Salicaceae</taxon>
        <taxon>Saliceae</taxon>
        <taxon>Populus</taxon>
    </lineage>
</organism>
<accession>A0AAD6QSN3</accession>
<evidence type="ECO:0000313" key="1">
    <source>
        <dbReference type="EMBL" id="KAJ6995919.1"/>
    </source>
</evidence>
<dbReference type="AlphaFoldDB" id="A0AAD6QSN3"/>
<keyword evidence="3" id="KW-1185">Reference proteome</keyword>
<evidence type="ECO:0000313" key="2">
    <source>
        <dbReference type="EMBL" id="KAJ6995924.1"/>
    </source>
</evidence>
<evidence type="ECO:0000313" key="3">
    <source>
        <dbReference type="Proteomes" id="UP001164929"/>
    </source>
</evidence>
<sequence length="79" mass="9054">MKTFFDIRVPDAMITGHSKRSLLEKAEAFVKKIVESEMKLDADSFDRLATGYHVGDQMVNSRYSKEGNFNQYTRMGAED</sequence>
<proteinExistence type="predicted"/>
<gene>
    <name evidence="1" type="ORF">NC653_012714</name>
    <name evidence="2" type="ORF">NC653_012719</name>
</gene>
<protein>
    <submittedName>
        <fullName evidence="2">Uncharacterized protein</fullName>
    </submittedName>
</protein>
<dbReference type="Proteomes" id="UP001164929">
    <property type="component" value="Chromosome 5"/>
</dbReference>
<dbReference type="EMBL" id="JAQIZT010000005">
    <property type="protein sequence ID" value="KAJ6995924.1"/>
    <property type="molecule type" value="Genomic_DNA"/>
</dbReference>
<reference evidence="2" key="1">
    <citation type="journal article" date="2023" name="Mol. Ecol. Resour.">
        <title>Chromosome-level genome assembly of a triploid poplar Populus alba 'Berolinensis'.</title>
        <authorList>
            <person name="Chen S."/>
            <person name="Yu Y."/>
            <person name="Wang X."/>
            <person name="Wang S."/>
            <person name="Zhang T."/>
            <person name="Zhou Y."/>
            <person name="He R."/>
            <person name="Meng N."/>
            <person name="Wang Y."/>
            <person name="Liu W."/>
            <person name="Liu Z."/>
            <person name="Liu J."/>
            <person name="Guo Q."/>
            <person name="Huang H."/>
            <person name="Sederoff R.R."/>
            <person name="Wang G."/>
            <person name="Qu G."/>
            <person name="Chen S."/>
        </authorList>
    </citation>
    <scope>NUCLEOTIDE SEQUENCE</scope>
    <source>
        <strain evidence="2">SC-2020</strain>
    </source>
</reference>
<dbReference type="EMBL" id="JAQIZT010000005">
    <property type="protein sequence ID" value="KAJ6995919.1"/>
    <property type="molecule type" value="Genomic_DNA"/>
</dbReference>